<dbReference type="EMBL" id="JAHSPG010000001">
    <property type="protein sequence ID" value="MBV4355739.1"/>
    <property type="molecule type" value="Genomic_DNA"/>
</dbReference>
<feature type="domain" description="TonB-dependent receptor plug" evidence="2">
    <location>
        <begin position="155"/>
        <end position="260"/>
    </location>
</feature>
<dbReference type="NCBIfam" id="TIGR04056">
    <property type="entry name" value="OMP_RagA_SusC"/>
    <property type="match status" value="1"/>
</dbReference>
<dbReference type="RefSeq" id="WP_217789285.1">
    <property type="nucleotide sequence ID" value="NZ_JAHSPG010000001.1"/>
</dbReference>
<dbReference type="AlphaFoldDB" id="A0A9E2S6R3"/>
<dbReference type="NCBIfam" id="TIGR04057">
    <property type="entry name" value="SusC_RagA_signa"/>
    <property type="match status" value="1"/>
</dbReference>
<dbReference type="InterPro" id="IPR039426">
    <property type="entry name" value="TonB-dep_rcpt-like"/>
</dbReference>
<keyword evidence="4" id="KW-1185">Reference proteome</keyword>
<keyword evidence="1" id="KW-0812">Transmembrane</keyword>
<keyword evidence="1" id="KW-0472">Membrane</keyword>
<keyword evidence="3" id="KW-0675">Receptor</keyword>
<evidence type="ECO:0000259" key="2">
    <source>
        <dbReference type="Pfam" id="PF07715"/>
    </source>
</evidence>
<evidence type="ECO:0000313" key="3">
    <source>
        <dbReference type="EMBL" id="MBV4355739.1"/>
    </source>
</evidence>
<dbReference type="GO" id="GO:0009279">
    <property type="term" value="C:cell outer membrane"/>
    <property type="evidence" value="ECO:0007669"/>
    <property type="project" value="UniProtKB-SubCell"/>
</dbReference>
<organism evidence="3 4">
    <name type="scientific">Pinibacter aurantiacus</name>
    <dbReference type="NCBI Taxonomy" id="2851599"/>
    <lineage>
        <taxon>Bacteria</taxon>
        <taxon>Pseudomonadati</taxon>
        <taxon>Bacteroidota</taxon>
        <taxon>Chitinophagia</taxon>
        <taxon>Chitinophagales</taxon>
        <taxon>Chitinophagaceae</taxon>
        <taxon>Pinibacter</taxon>
    </lineage>
</organism>
<dbReference type="InterPro" id="IPR023997">
    <property type="entry name" value="TonB-dep_OMP_SusC/RagA_CS"/>
</dbReference>
<keyword evidence="1" id="KW-0813">Transport</keyword>
<dbReference type="Pfam" id="PF07715">
    <property type="entry name" value="Plug"/>
    <property type="match status" value="1"/>
</dbReference>
<dbReference type="Proteomes" id="UP000812270">
    <property type="component" value="Unassembled WGS sequence"/>
</dbReference>
<comment type="similarity">
    <text evidence="1">Belongs to the TonB-dependent receptor family.</text>
</comment>
<dbReference type="InterPro" id="IPR023996">
    <property type="entry name" value="TonB-dep_OMP_SusC/RagA"/>
</dbReference>
<keyword evidence="1" id="KW-1134">Transmembrane beta strand</keyword>
<evidence type="ECO:0000313" key="4">
    <source>
        <dbReference type="Proteomes" id="UP000812270"/>
    </source>
</evidence>
<keyword evidence="1" id="KW-0998">Cell outer membrane</keyword>
<accession>A0A9E2S6R3</accession>
<sequence length="1069" mass="116543">MRKTLFSFKRKTSKKSAGLFPEKENHPSRILNYSVVLFLALSPALAGANGTSRYQGQINAGQEKTITGRVVDKNGQPLPGVSVLVKGTKQGTSTNAEGYFSIKVANDNATLIFQSVGKKAKEVKAGNGANLTIVLDDENASLDTVITVAFGTQNKRTMTSSVSQVNTKVIQDRPVNNLASALQGQVPGLNIVSSSGQPGANPSINIRGIGSIMSGTSPLIIVDGIPSSIAQVNPNDVESVSVLKDASASALYGARAANGVILIVTKKGKLGKPSVSYSGYVGWQKPTELFQEADAYSYANAYNTALMHDAISRAKPDFDPTKKVWTDEQLAGFKSGALPSTDWRDALFTGNNGFTQSHNVGISGGLSNGDVSVRNNLMLGYLQQNGNVANTSFKRFTLRDNGSIKWKRFSIDMNLGITYSNSLAPVSAAVGDLGAITSAINRQRPMDPIKTADGEWNITATNDTRNPIRQALEGGQSNTKNYNILANIVMAYDITKDISVKFTNGVNYLTSNQDMFKNTLDWYNGETTGPNSSTKTDYTDIHYLQQLDVTYKKTFGDHHIGVIIGGQQEFHTYRSLMGYRQDFILNTSGSLQLGAADGMDNSSTYYDWGLMGAFGRISYDYKRKYLLELNAREDGSSRLSPDHNWDFFPSVSAGWRISEENFMESLKPTVSELKLRGSYGVLGNQNIPGATNSALYYPYQATIGAANDPSYAGPLYYVFGDQLITPMTLKQNPNNTFTWERTSILDVALEGTLYKSLHFSLGYFDKTTQNMLMTVTPSRVNGGDPYVANIGKMRNSGLEVELGYNKATRSGLDIQLNGNFSYITNKLLDLGGQNLTVTGVTKNTVGYALNSYYLYTNNGLLTKDDFLNPSVTLLGGQKYGDQKILDYDKSGKIDAGDKTMQKKSNTPKWMYGFNFDVAYKNFGVAGMLQGAAGNFMYLGGSTGYGFSSGYGITNWTIKNSYDPINNPDNYNTRLPRVSASNTINASYPSTIFLFNASYVRLKNLRVYYNVPGAWSRKIGVGSLRAYVSGQNLYTLSKLPKDLGIDPEISSATAGYPLVKIWTFGVDVNF</sequence>
<dbReference type="InterPro" id="IPR012910">
    <property type="entry name" value="Plug_dom"/>
</dbReference>
<dbReference type="FunFam" id="2.170.130.10:FF:000003">
    <property type="entry name" value="SusC/RagA family TonB-linked outer membrane protein"/>
    <property type="match status" value="1"/>
</dbReference>
<comment type="caution">
    <text evidence="3">The sequence shown here is derived from an EMBL/GenBank/DDBJ whole genome shotgun (WGS) entry which is preliminary data.</text>
</comment>
<name>A0A9E2S6R3_9BACT</name>
<evidence type="ECO:0000256" key="1">
    <source>
        <dbReference type="PROSITE-ProRule" id="PRU01360"/>
    </source>
</evidence>
<protein>
    <submittedName>
        <fullName evidence="3">TonB-dependent receptor</fullName>
    </submittedName>
</protein>
<gene>
    <name evidence="3" type="ORF">KTO63_01175</name>
</gene>
<proteinExistence type="inferred from homology"/>
<dbReference type="Pfam" id="PF13715">
    <property type="entry name" value="CarbopepD_reg_2"/>
    <property type="match status" value="1"/>
</dbReference>
<reference evidence="3" key="1">
    <citation type="submission" date="2021-06" db="EMBL/GenBank/DDBJ databases">
        <authorList>
            <person name="Huq M.A."/>
        </authorList>
    </citation>
    <scope>NUCLEOTIDE SEQUENCE</scope>
    <source>
        <strain evidence="3">MAH-26</strain>
    </source>
</reference>
<comment type="subcellular location">
    <subcellularLocation>
        <location evidence="1">Cell outer membrane</location>
        <topology evidence="1">Multi-pass membrane protein</topology>
    </subcellularLocation>
</comment>
<dbReference type="PROSITE" id="PS52016">
    <property type="entry name" value="TONB_DEPENDENT_REC_3"/>
    <property type="match status" value="1"/>
</dbReference>